<proteinExistence type="inferred from homology"/>
<feature type="compositionally biased region" description="Acidic residues" evidence="5">
    <location>
        <begin position="560"/>
        <end position="569"/>
    </location>
</feature>
<feature type="compositionally biased region" description="Basic residues" evidence="5">
    <location>
        <begin position="181"/>
        <end position="193"/>
    </location>
</feature>
<evidence type="ECO:0000313" key="8">
    <source>
        <dbReference type="Proteomes" id="UP000078550"/>
    </source>
</evidence>
<feature type="compositionally biased region" description="Acidic residues" evidence="5">
    <location>
        <begin position="861"/>
        <end position="875"/>
    </location>
</feature>
<evidence type="ECO:0000256" key="4">
    <source>
        <dbReference type="ARBA" id="ARBA00022807"/>
    </source>
</evidence>
<gene>
    <name evidence="7" type="ORF">POVWA2_059230</name>
</gene>
<feature type="region of interest" description="Disordered" evidence="5">
    <location>
        <begin position="384"/>
        <end position="418"/>
    </location>
</feature>
<dbReference type="Gene3D" id="3.40.395.10">
    <property type="entry name" value="Adenoviral Proteinase, Chain A"/>
    <property type="match status" value="1"/>
</dbReference>
<dbReference type="GO" id="GO:0008234">
    <property type="term" value="F:cysteine-type peptidase activity"/>
    <property type="evidence" value="ECO:0007669"/>
    <property type="project" value="UniProtKB-KW"/>
</dbReference>
<dbReference type="PANTHER" id="PTHR46915:SF2">
    <property type="entry name" value="UBIQUITIN-LIKE PROTEASE 4"/>
    <property type="match status" value="1"/>
</dbReference>
<dbReference type="Proteomes" id="UP000078550">
    <property type="component" value="Unassembled WGS sequence"/>
</dbReference>
<feature type="region of interest" description="Disordered" evidence="5">
    <location>
        <begin position="16"/>
        <end position="238"/>
    </location>
</feature>
<feature type="region of interest" description="Disordered" evidence="5">
    <location>
        <begin position="857"/>
        <end position="876"/>
    </location>
</feature>
<feature type="compositionally biased region" description="Basic and acidic residues" evidence="5">
    <location>
        <begin position="604"/>
        <end position="625"/>
    </location>
</feature>
<accession>A0A1A9A1N2</accession>
<feature type="compositionally biased region" description="Basic and acidic residues" evidence="5">
    <location>
        <begin position="194"/>
        <end position="213"/>
    </location>
</feature>
<feature type="compositionally biased region" description="Basic and acidic residues" evidence="5">
    <location>
        <begin position="227"/>
        <end position="236"/>
    </location>
</feature>
<keyword evidence="2 7" id="KW-0645">Protease</keyword>
<name>A0A1A9A1N2_PLAOA</name>
<evidence type="ECO:0000313" key="7">
    <source>
        <dbReference type="EMBL" id="SBT49994.1"/>
    </source>
</evidence>
<dbReference type="InterPro" id="IPR038765">
    <property type="entry name" value="Papain-like_cys_pep_sf"/>
</dbReference>
<dbReference type="PROSITE" id="PS50600">
    <property type="entry name" value="ULP_PROTEASE"/>
    <property type="match status" value="1"/>
</dbReference>
<dbReference type="AlphaFoldDB" id="A0A1A9A1N2"/>
<evidence type="ECO:0000256" key="3">
    <source>
        <dbReference type="ARBA" id="ARBA00022801"/>
    </source>
</evidence>
<feature type="compositionally biased region" description="Polar residues" evidence="5">
    <location>
        <begin position="23"/>
        <end position="36"/>
    </location>
</feature>
<dbReference type="GO" id="GO:0006508">
    <property type="term" value="P:proteolysis"/>
    <property type="evidence" value="ECO:0007669"/>
    <property type="project" value="UniProtKB-KW"/>
</dbReference>
<dbReference type="EMBL" id="FLRE01000199">
    <property type="protein sequence ID" value="SBT49994.1"/>
    <property type="molecule type" value="Genomic_DNA"/>
</dbReference>
<feature type="compositionally biased region" description="Basic and acidic residues" evidence="5">
    <location>
        <begin position="392"/>
        <end position="401"/>
    </location>
</feature>
<feature type="compositionally biased region" description="Basic and acidic residues" evidence="5">
    <location>
        <begin position="37"/>
        <end position="47"/>
    </location>
</feature>
<keyword evidence="3" id="KW-0378">Hydrolase</keyword>
<feature type="compositionally biased region" description="Basic residues" evidence="5">
    <location>
        <begin position="531"/>
        <end position="545"/>
    </location>
</feature>
<protein>
    <submittedName>
        <fullName evidence="7">Ulp1 protease family C-terminal catalytic domain containing protein</fullName>
    </submittedName>
</protein>
<feature type="compositionally biased region" description="Low complexity" evidence="5">
    <location>
        <begin position="570"/>
        <end position="579"/>
    </location>
</feature>
<evidence type="ECO:0000256" key="1">
    <source>
        <dbReference type="ARBA" id="ARBA00005234"/>
    </source>
</evidence>
<feature type="domain" description="Ubiquitin-like protease family profile" evidence="6">
    <location>
        <begin position="921"/>
        <end position="1159"/>
    </location>
</feature>
<keyword evidence="4" id="KW-0788">Thiol protease</keyword>
<dbReference type="PANTHER" id="PTHR46915">
    <property type="entry name" value="UBIQUITIN-LIKE PROTEASE 4-RELATED"/>
    <property type="match status" value="1"/>
</dbReference>
<organism evidence="7 8">
    <name type="scientific">Plasmodium ovale wallikeri</name>
    <dbReference type="NCBI Taxonomy" id="864142"/>
    <lineage>
        <taxon>Eukaryota</taxon>
        <taxon>Sar</taxon>
        <taxon>Alveolata</taxon>
        <taxon>Apicomplexa</taxon>
        <taxon>Aconoidasida</taxon>
        <taxon>Haemosporida</taxon>
        <taxon>Plasmodiidae</taxon>
        <taxon>Plasmodium</taxon>
        <taxon>Plasmodium (Plasmodium)</taxon>
    </lineage>
</organism>
<evidence type="ECO:0000256" key="5">
    <source>
        <dbReference type="SAM" id="MobiDB-lite"/>
    </source>
</evidence>
<dbReference type="GO" id="GO:0016926">
    <property type="term" value="P:protein desumoylation"/>
    <property type="evidence" value="ECO:0007669"/>
    <property type="project" value="UniProtKB-ARBA"/>
</dbReference>
<feature type="compositionally biased region" description="Basic and acidic residues" evidence="5">
    <location>
        <begin position="583"/>
        <end position="592"/>
    </location>
</feature>
<evidence type="ECO:0000256" key="2">
    <source>
        <dbReference type="ARBA" id="ARBA00022670"/>
    </source>
</evidence>
<dbReference type="InterPro" id="IPR003653">
    <property type="entry name" value="Peptidase_C48_C"/>
</dbReference>
<feature type="region of interest" description="Disordered" evidence="5">
    <location>
        <begin position="514"/>
        <end position="625"/>
    </location>
</feature>
<feature type="compositionally biased region" description="Basic and acidic residues" evidence="5">
    <location>
        <begin position="151"/>
        <end position="167"/>
    </location>
</feature>
<sequence length="1217" mass="143040">MSSGFWGLGIFGERDKHEDVANCGTTTKHGKNANTNERQKQDQRSTHDNATSHGHRSSRFSYTSRELDSRRRDMERGPRNHALENDHHRSSNKNSRMHYDEKEESIYNEKSHKEMYDKSGNKITKSGNKMHVSGHKERNYHSGSGHKREHGKALNEARNEAHKEAHRELHRRSHRTESHRKGSHRKESHRKESHRTESHRKGDHKSSLRKEESQENLQNKQNVPIIKKSENNEGEKNNSGLLWSCVKSVYSSVASVVKKNIFAFDAQASEDVRGKGISNNSRLINKKSKRDKHRGDVIKNYHQSLDVKCKNDFAAEKSKHSNEYNSISNCSQHSLKKSEKYDEKNKYKYKHNDGIVQNRKRKVKNSTYDFSENDIRNLFMSDSENIEFPYPDGKRSSRRNDTSASNMKTEKSRDNHHHIRSTDVVDRYPRNDMQKRHLLTEVSSKCDLKKHENIEKETDETDLTDNLEEEISPPCITSRRENSQEMLKFLYNVKRSSKKGFLLGSSEDECTNKREKKFLLNGNKEKEREKGKSRHHVQRKDRLSKHHVEENKYKKQFPGDDSDELESSDSESTNKSSKSSRTRTNDSDEKHLINYKMHVHGKGGQKEVDRGRRRNDGKELEEKTRVKLSKKHQEECEDAVKLYYENIFEGKDKKEKYLHRNRDSSTESFKNIFYNKKEKGKKERICYLDNEQAFVDGHTLSINKKDIFKNYKSRDYTHACVCDHFNKYNNFVEKNKQVEGYGLCEKSTLFTNTMNEIKREKNNFKNAMKLLDSYIDYNLNGECGKVNYLNTLISYNAKEKGKEKNNMKNGNITKNERSMKIIEDITPNSKDKYVILKYDEESLIEALEKLRIDKQKKLEKGEEEEEEEEVEEEEEEYKKKKTLKIEKSIFFKCIKKDHYEEAIFILNYKGDNKVLIDKFNVPLLYSQIKCLIDTRWLNDEVINFYLSMIQEYNEQNTKDEISFLPKIFTFSTFFFQSLSSNGGYNYNKVARWTKRKKVDIFSFDLILIPLHVGGNHWTLGAINIKEKNIKLYDSLNMPNKKFFEYIKQYIVDEMRDKKKMEINISLWEYNKEGKSEVRYENGFQEIHYVAHSVGVFASILACSFMSSCAILVPLPSPHFLIPPFSHLKPPSPLTFQNGIPCQENGYDCGVFACMFAKCLSFNREFDFNQKDIKEIRMKMFSSQSYEKLRICKRTTGGTTKERPHPAFIFSLYFTLRV</sequence>
<reference evidence="8" key="1">
    <citation type="submission" date="2016-05" db="EMBL/GenBank/DDBJ databases">
        <authorList>
            <person name="Naeem Raeece"/>
        </authorList>
    </citation>
    <scope>NUCLEOTIDE SEQUENCE [LARGE SCALE GENOMIC DNA]</scope>
</reference>
<evidence type="ECO:0000259" key="6">
    <source>
        <dbReference type="PROSITE" id="PS50600"/>
    </source>
</evidence>
<dbReference type="SUPFAM" id="SSF54001">
    <property type="entry name" value="Cysteine proteinases"/>
    <property type="match status" value="1"/>
</dbReference>
<feature type="compositionally biased region" description="Basic and acidic residues" evidence="5">
    <location>
        <begin position="97"/>
        <end position="120"/>
    </location>
</feature>
<comment type="similarity">
    <text evidence="1">Belongs to the peptidase C48 family.</text>
</comment>
<feature type="compositionally biased region" description="Basic and acidic residues" evidence="5">
    <location>
        <begin position="65"/>
        <end position="89"/>
    </location>
</feature>
<dbReference type="Pfam" id="PF02902">
    <property type="entry name" value="Peptidase_C48"/>
    <property type="match status" value="2"/>
</dbReference>